<dbReference type="AlphaFoldDB" id="A0AAV6FP87"/>
<dbReference type="EMBL" id="JADWDJ010000020">
    <property type="protein sequence ID" value="KAG5264688.1"/>
    <property type="molecule type" value="Genomic_DNA"/>
</dbReference>
<feature type="region of interest" description="Disordered" evidence="1">
    <location>
        <begin position="412"/>
        <end position="516"/>
    </location>
</feature>
<proteinExistence type="predicted"/>
<dbReference type="Proteomes" id="UP000823561">
    <property type="component" value="Chromosome 20"/>
</dbReference>
<dbReference type="PANTHER" id="PTHR15225:SF8">
    <property type="entry name" value="RNA-BINDING PROTEIN 43"/>
    <property type="match status" value="1"/>
</dbReference>
<gene>
    <name evidence="3" type="ORF">AALO_G00256920</name>
</gene>
<comment type="caution">
    <text evidence="3">The sequence shown here is derived from an EMBL/GenBank/DDBJ whole genome shotgun (WGS) entry which is preliminary data.</text>
</comment>
<dbReference type="InterPro" id="IPR009909">
    <property type="entry name" value="Nmi/IFP35_dom"/>
</dbReference>
<feature type="compositionally biased region" description="Basic and acidic residues" evidence="1">
    <location>
        <begin position="470"/>
        <end position="479"/>
    </location>
</feature>
<feature type="domain" description="NID" evidence="2">
    <location>
        <begin position="4"/>
        <end position="38"/>
    </location>
</feature>
<accession>A0AAV6FP87</accession>
<feature type="compositionally biased region" description="Low complexity" evidence="1">
    <location>
        <begin position="206"/>
        <end position="242"/>
    </location>
</feature>
<feature type="region of interest" description="Disordered" evidence="1">
    <location>
        <begin position="157"/>
        <end position="286"/>
    </location>
</feature>
<dbReference type="Gene3D" id="3.30.70.330">
    <property type="match status" value="1"/>
</dbReference>
<name>A0AAV6FP87_9TELE</name>
<sequence length="542" mass="60449">MEGTTIEVCGVPDSLPPDRIVDKLTIHFLRPRHGGGEVLKVIYPTSTKGQAFVVFELGEVAAQVAHLKQTLDMGLSEQFPLKVKIIDRSEVDLPVQAMLDLSMFPDQSEVHHLLKKHNFKVTQASSSPGKTVLLEGTFLSLRAVRAQLQKQLQEPLRHHTGHHANGDRPLSPLDGIVSGALPEHSSRTLPHLNGSHGYMSERPFNSSQDHLSPSSLSVSRSPTGLDSSSSNSEQSLSSYYLSRDGRSSRNPSYFLQDSGAPQSLPIFPSDNLTTKPPLQRETSSTRETTLVVDTDVFCYTWSFRKDYADTILKKYAIECRTDGNSEVKNLTLKGRECERAKQELGGLFESVSLSLCTQEIPLSGLSHPMRSQIAKQIQKYKDIFKVIVRQTEKSIVIIGSSSESYEMKQRVLGEPVGLPASGRTGRDTERGPRTRRSSSLPKQQKLRYDQDSRTRLDSAGPQTYSPSHYQDSKHHEEAAMARSRSRTSSESRERTVAQRPVPNAQQEPMSPSRGRQLPLMKKPLHFLERNAASLKSKFTKQK</sequence>
<evidence type="ECO:0000313" key="3">
    <source>
        <dbReference type="EMBL" id="KAG5264688.1"/>
    </source>
</evidence>
<evidence type="ECO:0000256" key="1">
    <source>
        <dbReference type="SAM" id="MobiDB-lite"/>
    </source>
</evidence>
<organism evidence="3 4">
    <name type="scientific">Alosa alosa</name>
    <name type="common">allis shad</name>
    <dbReference type="NCBI Taxonomy" id="278164"/>
    <lineage>
        <taxon>Eukaryota</taxon>
        <taxon>Metazoa</taxon>
        <taxon>Chordata</taxon>
        <taxon>Craniata</taxon>
        <taxon>Vertebrata</taxon>
        <taxon>Euteleostomi</taxon>
        <taxon>Actinopterygii</taxon>
        <taxon>Neopterygii</taxon>
        <taxon>Teleostei</taxon>
        <taxon>Clupei</taxon>
        <taxon>Clupeiformes</taxon>
        <taxon>Clupeoidei</taxon>
        <taxon>Clupeidae</taxon>
        <taxon>Alosa</taxon>
    </lineage>
</organism>
<reference evidence="3" key="1">
    <citation type="submission" date="2020-10" db="EMBL/GenBank/DDBJ databases">
        <title>Chromosome-scale genome assembly of the Allis shad, Alosa alosa.</title>
        <authorList>
            <person name="Margot Z."/>
            <person name="Christophe K."/>
            <person name="Cabau C."/>
            <person name="Louis A."/>
            <person name="Berthelot C."/>
            <person name="Parey E."/>
            <person name="Roest Crollius H."/>
            <person name="Montfort J."/>
            <person name="Robinson-Rechavi M."/>
            <person name="Bucao C."/>
            <person name="Bouchez O."/>
            <person name="Gislard M."/>
            <person name="Lluch J."/>
            <person name="Milhes M."/>
            <person name="Lampietro C."/>
            <person name="Lopez Roques C."/>
            <person name="Donnadieu C."/>
            <person name="Braasch I."/>
            <person name="Desvignes T."/>
            <person name="Postlethwait J."/>
            <person name="Bobe J."/>
            <person name="Guiguen Y."/>
        </authorList>
    </citation>
    <scope>NUCLEOTIDE SEQUENCE</scope>
    <source>
        <strain evidence="3">M-15738</strain>
        <tissue evidence="3">Blood</tissue>
    </source>
</reference>
<feature type="compositionally biased region" description="Polar residues" evidence="1">
    <location>
        <begin position="248"/>
        <end position="261"/>
    </location>
</feature>
<evidence type="ECO:0000313" key="4">
    <source>
        <dbReference type="Proteomes" id="UP000823561"/>
    </source>
</evidence>
<protein>
    <recommendedName>
        <fullName evidence="2">NID domain-containing protein</fullName>
    </recommendedName>
</protein>
<feature type="compositionally biased region" description="Polar residues" evidence="1">
    <location>
        <begin position="270"/>
        <end position="286"/>
    </location>
</feature>
<dbReference type="PANTHER" id="PTHR15225">
    <property type="entry name" value="INTERFERON-INDUCED PROTEIN 35/NMI N-MYC/STAT INTERACTING PROTEIN"/>
    <property type="match status" value="1"/>
</dbReference>
<dbReference type="InterPro" id="IPR012677">
    <property type="entry name" value="Nucleotide-bd_a/b_plait_sf"/>
</dbReference>
<feature type="compositionally biased region" description="Polar residues" evidence="1">
    <location>
        <begin position="460"/>
        <end position="469"/>
    </location>
</feature>
<feature type="compositionally biased region" description="Basic and acidic residues" evidence="1">
    <location>
        <begin position="487"/>
        <end position="496"/>
    </location>
</feature>
<dbReference type="Pfam" id="PF07292">
    <property type="entry name" value="NID"/>
    <property type="match status" value="1"/>
</dbReference>
<feature type="compositionally biased region" description="Basic and acidic residues" evidence="1">
    <location>
        <begin position="446"/>
        <end position="456"/>
    </location>
</feature>
<evidence type="ECO:0000259" key="2">
    <source>
        <dbReference type="Pfam" id="PF07292"/>
    </source>
</evidence>
<keyword evidence="4" id="KW-1185">Reference proteome</keyword>